<dbReference type="PANTHER" id="PTHR31168:SF21">
    <property type="entry name" value="EMB|CAB89385.1"/>
    <property type="match status" value="1"/>
</dbReference>
<feature type="transmembrane region" description="Helical" evidence="1">
    <location>
        <begin position="118"/>
        <end position="138"/>
    </location>
</feature>
<protein>
    <recommendedName>
        <fullName evidence="4">CSC1/OSCA1-like 7TM region domain-containing protein</fullName>
    </recommendedName>
</protein>
<name>A0A9R0I7L8_SPIOL</name>
<reference evidence="3" key="2">
    <citation type="submission" date="2025-08" db="UniProtKB">
        <authorList>
            <consortium name="RefSeq"/>
        </authorList>
    </citation>
    <scope>IDENTIFICATION</scope>
    <source>
        <tissue evidence="3">Leaf</tissue>
    </source>
</reference>
<dbReference type="OrthoDB" id="665451at2759"/>
<evidence type="ECO:0000256" key="1">
    <source>
        <dbReference type="SAM" id="Phobius"/>
    </source>
</evidence>
<feature type="transmembrane region" description="Helical" evidence="1">
    <location>
        <begin position="12"/>
        <end position="33"/>
    </location>
</feature>
<feature type="transmembrane region" description="Helical" evidence="1">
    <location>
        <begin position="77"/>
        <end position="97"/>
    </location>
</feature>
<keyword evidence="1" id="KW-0472">Membrane</keyword>
<accession>A0A9R0I7L8</accession>
<evidence type="ECO:0000313" key="3">
    <source>
        <dbReference type="RefSeq" id="XP_021844126.1"/>
    </source>
</evidence>
<dbReference type="KEGG" id="soe:110784030"/>
<dbReference type="RefSeq" id="XP_021844126.1">
    <property type="nucleotide sequence ID" value="XM_021988434.2"/>
</dbReference>
<evidence type="ECO:0008006" key="4">
    <source>
        <dbReference type="Google" id="ProtNLM"/>
    </source>
</evidence>
<evidence type="ECO:0000313" key="2">
    <source>
        <dbReference type="Proteomes" id="UP000813463"/>
    </source>
</evidence>
<keyword evidence="2" id="KW-1185">Reference proteome</keyword>
<dbReference type="InterPro" id="IPR006747">
    <property type="entry name" value="DUF599"/>
</dbReference>
<proteinExistence type="predicted"/>
<keyword evidence="1" id="KW-1133">Transmembrane helix</keyword>
<gene>
    <name evidence="3" type="primary">LOC110784030</name>
</gene>
<reference evidence="2" key="1">
    <citation type="journal article" date="2021" name="Nat. Commun.">
        <title>Genomic analyses provide insights into spinach domestication and the genetic basis of agronomic traits.</title>
        <authorList>
            <person name="Cai X."/>
            <person name="Sun X."/>
            <person name="Xu C."/>
            <person name="Sun H."/>
            <person name="Wang X."/>
            <person name="Ge C."/>
            <person name="Zhang Z."/>
            <person name="Wang Q."/>
            <person name="Fei Z."/>
            <person name="Jiao C."/>
            <person name="Wang Q."/>
        </authorList>
    </citation>
    <scope>NUCLEOTIDE SEQUENCE [LARGE SCALE GENOMIC DNA]</scope>
    <source>
        <strain evidence="2">cv. Varoflay</strain>
    </source>
</reference>
<dbReference type="Proteomes" id="UP000813463">
    <property type="component" value="Chromosome 6"/>
</dbReference>
<dbReference type="AlphaFoldDB" id="A0A9R0I7L8"/>
<organism evidence="2 3">
    <name type="scientific">Spinacia oleracea</name>
    <name type="common">Spinach</name>
    <dbReference type="NCBI Taxonomy" id="3562"/>
    <lineage>
        <taxon>Eukaryota</taxon>
        <taxon>Viridiplantae</taxon>
        <taxon>Streptophyta</taxon>
        <taxon>Embryophyta</taxon>
        <taxon>Tracheophyta</taxon>
        <taxon>Spermatophyta</taxon>
        <taxon>Magnoliopsida</taxon>
        <taxon>eudicotyledons</taxon>
        <taxon>Gunneridae</taxon>
        <taxon>Pentapetalae</taxon>
        <taxon>Caryophyllales</taxon>
        <taxon>Chenopodiaceae</taxon>
        <taxon>Chenopodioideae</taxon>
        <taxon>Anserineae</taxon>
        <taxon>Spinacia</taxon>
    </lineage>
</organism>
<dbReference type="PANTHER" id="PTHR31168">
    <property type="entry name" value="OS02G0292800 PROTEIN"/>
    <property type="match status" value="1"/>
</dbReference>
<sequence>MMGFQKEYLDLVLVPCGIIIMFVYHIFLLFRYLNFPETTVVGFENHNKRAWVHRVMELNDISNMELPLSALSSNTSAATYLASISLGLSSLIGAWIASNNNIFVSVLIYGDTSPTTMMLKYISLLLCFFLAFFCFVQATRCFINATYLITMPNSDTPIYYVEVAIIRGGEFWQLGLRSLYFALNLLLWFFGPIPMLASSIIMVILLHYLDSNSTPLHDFQASSKQLGHRSINNVVATTAEHNV</sequence>
<dbReference type="Pfam" id="PF04654">
    <property type="entry name" value="DUF599"/>
    <property type="match status" value="1"/>
</dbReference>
<dbReference type="GeneID" id="110784030"/>
<keyword evidence="1" id="KW-0812">Transmembrane</keyword>
<feature type="transmembrane region" description="Helical" evidence="1">
    <location>
        <begin position="185"/>
        <end position="209"/>
    </location>
</feature>